<dbReference type="GO" id="GO:0015035">
    <property type="term" value="F:protein-disulfide reductase activity"/>
    <property type="evidence" value="ECO:0007669"/>
    <property type="project" value="TreeGrafter"/>
</dbReference>
<evidence type="ECO:0000313" key="3">
    <source>
        <dbReference type="Proteomes" id="UP000290572"/>
    </source>
</evidence>
<sequence>MELESSLGIGGFGYPAMAAINARKMKFALLKGSFSETGIHEFLRELSVGRGSTATVGGGALPKINTVEPWDGKDGVLPMEDDIDLSDVDLDELEKDEL</sequence>
<evidence type="ECO:0000313" key="2">
    <source>
        <dbReference type="EMBL" id="RXN16771.1"/>
    </source>
</evidence>
<dbReference type="EMBL" id="QBIY01013374">
    <property type="protein sequence ID" value="RXN06261.1"/>
    <property type="molecule type" value="Genomic_DNA"/>
</dbReference>
<name>A0A498LDC6_LABRO</name>
<keyword evidence="1" id="KW-0413">Isomerase</keyword>
<dbReference type="GO" id="GO:0005788">
    <property type="term" value="C:endoplasmic reticulum lumen"/>
    <property type="evidence" value="ECO:0007669"/>
    <property type="project" value="TreeGrafter"/>
</dbReference>
<dbReference type="Proteomes" id="UP000290572">
    <property type="component" value="Unassembled WGS sequence"/>
</dbReference>
<keyword evidence="3" id="KW-1185">Reference proteome</keyword>
<comment type="caution">
    <text evidence="1">The sequence shown here is derived from an EMBL/GenBank/DDBJ whole genome shotgun (WGS) entry which is preliminary data.</text>
</comment>
<dbReference type="STRING" id="84645.A0A498LDC6"/>
<accession>A0A498LDC6</accession>
<dbReference type="PANTHER" id="PTHR45815">
    <property type="entry name" value="PROTEIN DISULFIDE-ISOMERASE A6"/>
    <property type="match status" value="1"/>
</dbReference>
<dbReference type="GO" id="GO:0016853">
    <property type="term" value="F:isomerase activity"/>
    <property type="evidence" value="ECO:0007669"/>
    <property type="project" value="UniProtKB-KW"/>
</dbReference>
<protein>
    <submittedName>
        <fullName evidence="1">Disulfide-isomerase A6</fullName>
    </submittedName>
</protein>
<dbReference type="EMBL" id="QBIY01012771">
    <property type="protein sequence ID" value="RXN16771.1"/>
    <property type="molecule type" value="Genomic_DNA"/>
</dbReference>
<evidence type="ECO:0007829" key="4">
    <source>
        <dbReference type="PeptideAtlas" id="A0A498LDC6"/>
    </source>
</evidence>
<organism evidence="1 3">
    <name type="scientific">Labeo rohita</name>
    <name type="common">Indian major carp</name>
    <name type="synonym">Cyprinus rohita</name>
    <dbReference type="NCBI Taxonomy" id="84645"/>
    <lineage>
        <taxon>Eukaryota</taxon>
        <taxon>Metazoa</taxon>
        <taxon>Chordata</taxon>
        <taxon>Craniata</taxon>
        <taxon>Vertebrata</taxon>
        <taxon>Euteleostomi</taxon>
        <taxon>Actinopterygii</taxon>
        <taxon>Neopterygii</taxon>
        <taxon>Teleostei</taxon>
        <taxon>Ostariophysi</taxon>
        <taxon>Cypriniformes</taxon>
        <taxon>Cyprinidae</taxon>
        <taxon>Labeoninae</taxon>
        <taxon>Labeonini</taxon>
        <taxon>Labeo</taxon>
    </lineage>
</organism>
<evidence type="ECO:0000313" key="1">
    <source>
        <dbReference type="EMBL" id="RXN06261.1"/>
    </source>
</evidence>
<reference evidence="1 3" key="1">
    <citation type="submission" date="2018-03" db="EMBL/GenBank/DDBJ databases">
        <title>Draft genome sequence of Rohu Carp (Labeo rohita).</title>
        <authorList>
            <person name="Das P."/>
            <person name="Kushwaha B."/>
            <person name="Joshi C.G."/>
            <person name="Kumar D."/>
            <person name="Nagpure N.S."/>
            <person name="Sahoo L."/>
            <person name="Das S.P."/>
            <person name="Bit A."/>
            <person name="Patnaik S."/>
            <person name="Meher P.K."/>
            <person name="Jayasankar P."/>
            <person name="Koringa P.G."/>
            <person name="Patel N.V."/>
            <person name="Hinsu A.T."/>
            <person name="Kumar R."/>
            <person name="Pandey M."/>
            <person name="Agarwal S."/>
            <person name="Srivastava S."/>
            <person name="Singh M."/>
            <person name="Iquebal M.A."/>
            <person name="Jaiswal S."/>
            <person name="Angadi U.B."/>
            <person name="Kumar N."/>
            <person name="Raza M."/>
            <person name="Shah T.M."/>
            <person name="Rai A."/>
            <person name="Jena J.K."/>
        </authorList>
    </citation>
    <scope>NUCLEOTIDE SEQUENCE [LARGE SCALE GENOMIC DNA]</scope>
    <source>
        <strain evidence="1">DASCIFA01</strain>
        <tissue evidence="1">Testis</tissue>
    </source>
</reference>
<dbReference type="GO" id="GO:0034976">
    <property type="term" value="P:response to endoplasmic reticulum stress"/>
    <property type="evidence" value="ECO:0007669"/>
    <property type="project" value="TreeGrafter"/>
</dbReference>
<keyword evidence="4" id="KW-1267">Proteomics identification</keyword>
<proteinExistence type="evidence at protein level"/>
<dbReference type="AlphaFoldDB" id="A0A498LDC6"/>
<dbReference type="PANTHER" id="PTHR45815:SF3">
    <property type="entry name" value="PROTEIN DISULFIDE-ISOMERASE A6"/>
    <property type="match status" value="1"/>
</dbReference>
<gene>
    <name evidence="2" type="ORF">ROHU_027248</name>
    <name evidence="1" type="ORF">ROHU_032861</name>
</gene>